<dbReference type="CDD" id="cd01867">
    <property type="entry name" value="Rab8_Rab10_Rab13_like"/>
    <property type="match status" value="1"/>
</dbReference>
<dbReference type="InterPro" id="IPR005225">
    <property type="entry name" value="Small_GTP-bd"/>
</dbReference>
<evidence type="ECO:0000256" key="9">
    <source>
        <dbReference type="ARBA" id="ARBA00023289"/>
    </source>
</evidence>
<accession>A0A3M7L2X5</accession>
<dbReference type="InterPro" id="IPR036047">
    <property type="entry name" value="F-box-like_dom_sf"/>
</dbReference>
<gene>
    <name evidence="12" type="ORF">APUTEX25_004712</name>
</gene>
<organism evidence="12 13">
    <name type="scientific">Auxenochlorella protothecoides</name>
    <name type="common">Green microalga</name>
    <name type="synonym">Chlorella protothecoides</name>
    <dbReference type="NCBI Taxonomy" id="3075"/>
    <lineage>
        <taxon>Eukaryota</taxon>
        <taxon>Viridiplantae</taxon>
        <taxon>Chlorophyta</taxon>
        <taxon>core chlorophytes</taxon>
        <taxon>Trebouxiophyceae</taxon>
        <taxon>Chlorellales</taxon>
        <taxon>Chlorellaceae</taxon>
        <taxon>Auxenochlorella</taxon>
    </lineage>
</organism>
<dbReference type="SMART" id="SM00176">
    <property type="entry name" value="RAN"/>
    <property type="match status" value="1"/>
</dbReference>
<evidence type="ECO:0000256" key="8">
    <source>
        <dbReference type="ARBA" id="ARBA00023288"/>
    </source>
</evidence>
<protein>
    <recommendedName>
        <fullName evidence="11">F-box domain-containing protein</fullName>
    </recommendedName>
</protein>
<dbReference type="GO" id="GO:0003924">
    <property type="term" value="F:GTPase activity"/>
    <property type="evidence" value="ECO:0007669"/>
    <property type="project" value="InterPro"/>
</dbReference>
<keyword evidence="4" id="KW-1003">Cell membrane</keyword>
<dbReference type="GO" id="GO:0005886">
    <property type="term" value="C:plasma membrane"/>
    <property type="evidence" value="ECO:0007669"/>
    <property type="project" value="UniProtKB-SubCell"/>
</dbReference>
<dbReference type="PANTHER" id="PTHR47980">
    <property type="entry name" value="LD44762P"/>
    <property type="match status" value="1"/>
</dbReference>
<dbReference type="InterPro" id="IPR001810">
    <property type="entry name" value="F-box_dom"/>
</dbReference>
<comment type="subcellular location">
    <subcellularLocation>
        <location evidence="1">Cell membrane</location>
        <topology evidence="1">Lipid-anchor</topology>
    </subcellularLocation>
    <subcellularLocation>
        <location evidence="2">Cytoplasm</location>
        <location evidence="2">Cytoskeleton</location>
        <location evidence="2">Cilium axoneme</location>
    </subcellularLocation>
</comment>
<dbReference type="PRINTS" id="PR00449">
    <property type="entry name" value="RASTRNSFRMNG"/>
</dbReference>
<dbReference type="GO" id="GO:0005525">
    <property type="term" value="F:GTP binding"/>
    <property type="evidence" value="ECO:0007669"/>
    <property type="project" value="UniProtKB-KW"/>
</dbReference>
<evidence type="ECO:0000313" key="12">
    <source>
        <dbReference type="EMBL" id="RMZ56355.1"/>
    </source>
</evidence>
<keyword evidence="5" id="KW-0547">Nucleotide-binding</keyword>
<reference evidence="13" key="1">
    <citation type="journal article" date="2018" name="Algal Res.">
        <title>Characterization of plant carbon substrate utilization by Auxenochlorella protothecoides.</title>
        <authorList>
            <person name="Vogler B.W."/>
            <person name="Starkenburg S.R."/>
            <person name="Sudasinghe N."/>
            <person name="Schambach J.Y."/>
            <person name="Rollin J.A."/>
            <person name="Pattathil S."/>
            <person name="Barry A.N."/>
        </authorList>
    </citation>
    <scope>NUCLEOTIDE SEQUENCE [LARGE SCALE GENOMIC DNA]</scope>
    <source>
        <strain evidence="13">UTEX 25</strain>
    </source>
</reference>
<dbReference type="SMART" id="SM00174">
    <property type="entry name" value="RHO"/>
    <property type="match status" value="1"/>
</dbReference>
<evidence type="ECO:0000256" key="3">
    <source>
        <dbReference type="ARBA" id="ARBA00006270"/>
    </source>
</evidence>
<evidence type="ECO:0000256" key="2">
    <source>
        <dbReference type="ARBA" id="ARBA00004430"/>
    </source>
</evidence>
<keyword evidence="9" id="KW-0636">Prenylation</keyword>
<feature type="non-terminal residue" evidence="12">
    <location>
        <position position="1"/>
    </location>
</feature>
<dbReference type="Pfam" id="PF00646">
    <property type="entry name" value="F-box"/>
    <property type="match status" value="1"/>
</dbReference>
<keyword evidence="7" id="KW-0472">Membrane</keyword>
<sequence>LAGPRAALLSSAQNPDPPPASHLLACLDSPRHRPASPPPTLVAMDQGSVGVADLPAAAVEQILLLLPPHDRAAASATCRTWRSIEISSRLLYGDVTLDGHSLGPADGDGTARSLGSWLAARLEAIQHFKLWTPYPLDSLAGGVVDLLASANKLASLQYVSSDQGLPAALGSLAKLTSLRALQILVPGDGGASLALRARDISKLKPLRNLRAMRLSVAEIRGGLPTPLLKAWSRLESLHITSRFRMAGESLRHLTSLRRLELDGVTLSPPDASVAQGLKQLTHLALTPAREDAARWQELELWPALQRLPSLASLHATVDLLSLMGEDGTLGGDAVEGGVPEGILACGHLESLVLPMVLSQLPELRPGQLPALTSLALPSSLAERWPASWCLHLPALRRLDLSGAASLGRALPREFSALRRLEFLELRACGLEAVPAPVAALPALRRLDLGINRLAGLAPGPYLAGLEWLCLRQNPRLRALPAELAAAPHLAHLDLGECEALELGGADVRVGKSCLLLRFAEDSFTSSFITTIGIDFKIKKVLIDGKWVKLQIWDTAGQERFRTITSAYYRGAMGILLVYDVTDESSFSNIRNWMRNIEAHASEHVVKALVGNKSDMDESRRAVPYSRGQALADEYKLPFFETSAKSNANVDEVFQAVARTTAAHAAFCRPRASPQRCPFLAPGARIPACPSLSCRSFV</sequence>
<dbReference type="InterPro" id="IPR027417">
    <property type="entry name" value="P-loop_NTPase"/>
</dbReference>
<dbReference type="FunFam" id="3.40.50.300:FF:000308">
    <property type="entry name" value="ras-related protein RABE1c-like"/>
    <property type="match status" value="1"/>
</dbReference>
<keyword evidence="6" id="KW-0342">GTP-binding</keyword>
<dbReference type="SUPFAM" id="SSF52047">
    <property type="entry name" value="RNI-like"/>
    <property type="match status" value="1"/>
</dbReference>
<dbReference type="SMART" id="SM00173">
    <property type="entry name" value="RAS"/>
    <property type="match status" value="1"/>
</dbReference>
<dbReference type="AlphaFoldDB" id="A0A3M7L2X5"/>
<feature type="domain" description="F-box" evidence="11">
    <location>
        <begin position="48"/>
        <end position="95"/>
    </location>
</feature>
<dbReference type="PROSITE" id="PS51421">
    <property type="entry name" value="RAS"/>
    <property type="match status" value="1"/>
</dbReference>
<dbReference type="PROSITE" id="PS50181">
    <property type="entry name" value="FBOX"/>
    <property type="match status" value="1"/>
</dbReference>
<dbReference type="InterPro" id="IPR001806">
    <property type="entry name" value="Small_GTPase"/>
</dbReference>
<evidence type="ECO:0000256" key="7">
    <source>
        <dbReference type="ARBA" id="ARBA00023136"/>
    </source>
</evidence>
<dbReference type="SMART" id="SM00175">
    <property type="entry name" value="RAB"/>
    <property type="match status" value="1"/>
</dbReference>
<dbReference type="NCBIfam" id="TIGR00231">
    <property type="entry name" value="small_GTP"/>
    <property type="match status" value="1"/>
</dbReference>
<dbReference type="Gene3D" id="3.80.10.10">
    <property type="entry name" value="Ribonuclease Inhibitor"/>
    <property type="match status" value="1"/>
</dbReference>
<keyword evidence="8" id="KW-0449">Lipoprotein</keyword>
<dbReference type="Proteomes" id="UP000279271">
    <property type="component" value="Unassembled WGS sequence"/>
</dbReference>
<dbReference type="SUPFAM" id="SSF81383">
    <property type="entry name" value="F-box domain"/>
    <property type="match status" value="1"/>
</dbReference>
<dbReference type="Gene3D" id="3.40.50.300">
    <property type="entry name" value="P-loop containing nucleotide triphosphate hydrolases"/>
    <property type="match status" value="1"/>
</dbReference>
<dbReference type="SUPFAM" id="SSF52540">
    <property type="entry name" value="P-loop containing nucleoside triphosphate hydrolases"/>
    <property type="match status" value="1"/>
</dbReference>
<comment type="similarity">
    <text evidence="3">Belongs to the small GTPase superfamily. Rab family.</text>
</comment>
<evidence type="ECO:0000313" key="13">
    <source>
        <dbReference type="Proteomes" id="UP000279271"/>
    </source>
</evidence>
<feature type="region of interest" description="Disordered" evidence="10">
    <location>
        <begin position="1"/>
        <end position="22"/>
    </location>
</feature>
<dbReference type="PROSITE" id="PS51419">
    <property type="entry name" value="RAB"/>
    <property type="match status" value="1"/>
</dbReference>
<evidence type="ECO:0000256" key="5">
    <source>
        <dbReference type="ARBA" id="ARBA00022741"/>
    </source>
</evidence>
<dbReference type="GO" id="GO:0005930">
    <property type="term" value="C:axoneme"/>
    <property type="evidence" value="ECO:0007669"/>
    <property type="project" value="UniProtKB-SubCell"/>
</dbReference>
<evidence type="ECO:0000256" key="1">
    <source>
        <dbReference type="ARBA" id="ARBA00004193"/>
    </source>
</evidence>
<evidence type="ECO:0000256" key="6">
    <source>
        <dbReference type="ARBA" id="ARBA00023134"/>
    </source>
</evidence>
<dbReference type="PROSITE" id="PS51420">
    <property type="entry name" value="RHO"/>
    <property type="match status" value="1"/>
</dbReference>
<dbReference type="EMBL" id="QOKY01000147">
    <property type="protein sequence ID" value="RMZ56355.1"/>
    <property type="molecule type" value="Genomic_DNA"/>
</dbReference>
<evidence type="ECO:0000259" key="11">
    <source>
        <dbReference type="PROSITE" id="PS50181"/>
    </source>
</evidence>
<evidence type="ECO:0000256" key="10">
    <source>
        <dbReference type="SAM" id="MobiDB-lite"/>
    </source>
</evidence>
<dbReference type="Pfam" id="PF00071">
    <property type="entry name" value="Ras"/>
    <property type="match status" value="1"/>
</dbReference>
<comment type="caution">
    <text evidence="12">The sequence shown here is derived from an EMBL/GenBank/DDBJ whole genome shotgun (WGS) entry which is preliminary data.</text>
</comment>
<evidence type="ECO:0000256" key="4">
    <source>
        <dbReference type="ARBA" id="ARBA00022475"/>
    </source>
</evidence>
<proteinExistence type="inferred from homology"/>
<dbReference type="InterPro" id="IPR050305">
    <property type="entry name" value="Small_GTPase_Rab"/>
</dbReference>
<dbReference type="InterPro" id="IPR032675">
    <property type="entry name" value="LRR_dom_sf"/>
</dbReference>
<name>A0A3M7L2X5_AUXPR</name>